<evidence type="ECO:0000256" key="8">
    <source>
        <dbReference type="SAM" id="MobiDB-lite"/>
    </source>
</evidence>
<feature type="transmembrane region" description="Helical" evidence="9">
    <location>
        <begin position="332"/>
        <end position="353"/>
    </location>
</feature>
<evidence type="ECO:0000256" key="7">
    <source>
        <dbReference type="PROSITE-ProRule" id="PRU10141"/>
    </source>
</evidence>
<feature type="region of interest" description="Disordered" evidence="8">
    <location>
        <begin position="359"/>
        <end position="397"/>
    </location>
</feature>
<feature type="compositionally biased region" description="Polar residues" evidence="8">
    <location>
        <begin position="362"/>
        <end position="372"/>
    </location>
</feature>
<keyword evidence="5 11" id="KW-0418">Kinase</keyword>
<sequence length="540" mass="57886">MSDSVAEPEVDIGRLVAGRYRLLEQIGRGGMGTVWRAEDELLGRQVAVKRVHAPVHLSDEEIATLHERTRREARSAARITHPDVVTIHDVVEDAGAPCIVMEYVPSSTLGELVKRNGSIEPGEAAWIGCRMIAALRAAHAAGVLHRDVKPANVLLGADGRVVLTDFGVAQAVGTSTLTRTGELIGSIDYLPPERVRGGSPSPASDLWALGATLYQVLEGRPPFRKDTPVETAYAIAVDPLEPPRKAGPLTDLIERLLAKEPEDRPSAEAVERTLRELAAQAPADDAAEPHTTPQSPPSSATRTTKAVPAGTPEAPERAGRRRADAKKGGRRTWLLTGVTLAVAMAAGCGYYFLAGPGAGGATQHSAGPSPSDSGPEPTRSAPTTGQGTPAPPPVPHGYHLVKEDQLGASFPIPDGWQRQVKSGTEIQYLDPTGLVGLTIDVIDSTSSTPLQHWQQIEPQVKSKVSDYQRLSMQNTSYLGQPAALWEFTFQGRARQFQAIDLGFGRKGGSEHAIYLSAPSADWNRYRPVFDTVREGFRTTN</sequence>
<evidence type="ECO:0000256" key="6">
    <source>
        <dbReference type="ARBA" id="ARBA00022840"/>
    </source>
</evidence>
<name>A0ABT5ZIU2_9ACTN</name>
<dbReference type="EMBL" id="JARJBC010000005">
    <property type="protein sequence ID" value="MDF3289739.1"/>
    <property type="molecule type" value="Genomic_DNA"/>
</dbReference>
<dbReference type="SMART" id="SM00220">
    <property type="entry name" value="S_TKc"/>
    <property type="match status" value="1"/>
</dbReference>
<keyword evidence="2" id="KW-0723">Serine/threonine-protein kinase</keyword>
<keyword evidence="12" id="KW-1185">Reference proteome</keyword>
<dbReference type="Gene3D" id="3.30.200.20">
    <property type="entry name" value="Phosphorylase Kinase, domain 1"/>
    <property type="match status" value="1"/>
</dbReference>
<reference evidence="11 12" key="1">
    <citation type="submission" date="2023-03" db="EMBL/GenBank/DDBJ databases">
        <title>Draft genome sequence of Streptomyces sp. RB6PN23 isolated from peat swamp forest in Thailand.</title>
        <authorList>
            <person name="Klaysubun C."/>
            <person name="Duangmal K."/>
        </authorList>
    </citation>
    <scope>NUCLEOTIDE SEQUENCE [LARGE SCALE GENOMIC DNA]</scope>
    <source>
        <strain evidence="11 12">RB6PN23</strain>
    </source>
</reference>
<dbReference type="PROSITE" id="PS00107">
    <property type="entry name" value="PROTEIN_KINASE_ATP"/>
    <property type="match status" value="1"/>
</dbReference>
<feature type="binding site" evidence="7">
    <location>
        <position position="49"/>
    </location>
    <ligand>
        <name>ATP</name>
        <dbReference type="ChEBI" id="CHEBI:30616"/>
    </ligand>
</feature>
<evidence type="ECO:0000259" key="10">
    <source>
        <dbReference type="PROSITE" id="PS50011"/>
    </source>
</evidence>
<dbReference type="PROSITE" id="PS50011">
    <property type="entry name" value="PROTEIN_KINASE_DOM"/>
    <property type="match status" value="1"/>
</dbReference>
<dbReference type="InterPro" id="IPR017441">
    <property type="entry name" value="Protein_kinase_ATP_BS"/>
</dbReference>
<keyword evidence="9" id="KW-0812">Transmembrane</keyword>
<keyword evidence="4 7" id="KW-0547">Nucleotide-binding</keyword>
<keyword evidence="6 7" id="KW-0067">ATP-binding</keyword>
<evidence type="ECO:0000256" key="3">
    <source>
        <dbReference type="ARBA" id="ARBA00022679"/>
    </source>
</evidence>
<dbReference type="EC" id="2.7.11.1" evidence="1"/>
<dbReference type="GO" id="GO:0016301">
    <property type="term" value="F:kinase activity"/>
    <property type="evidence" value="ECO:0007669"/>
    <property type="project" value="UniProtKB-KW"/>
</dbReference>
<keyword evidence="3" id="KW-0808">Transferase</keyword>
<dbReference type="PANTHER" id="PTHR43289:SF6">
    <property type="entry name" value="SERINE_THREONINE-PROTEIN KINASE NEKL-3"/>
    <property type="match status" value="1"/>
</dbReference>
<dbReference type="PANTHER" id="PTHR43289">
    <property type="entry name" value="MITOGEN-ACTIVATED PROTEIN KINASE KINASE KINASE 20-RELATED"/>
    <property type="match status" value="1"/>
</dbReference>
<dbReference type="RefSeq" id="WP_276093257.1">
    <property type="nucleotide sequence ID" value="NZ_JARJBC010000005.1"/>
</dbReference>
<dbReference type="InterPro" id="IPR008271">
    <property type="entry name" value="Ser/Thr_kinase_AS"/>
</dbReference>
<evidence type="ECO:0000313" key="12">
    <source>
        <dbReference type="Proteomes" id="UP001216579"/>
    </source>
</evidence>
<dbReference type="InterPro" id="IPR000719">
    <property type="entry name" value="Prot_kinase_dom"/>
</dbReference>
<evidence type="ECO:0000256" key="4">
    <source>
        <dbReference type="ARBA" id="ARBA00022741"/>
    </source>
</evidence>
<feature type="region of interest" description="Disordered" evidence="8">
    <location>
        <begin position="281"/>
        <end position="328"/>
    </location>
</feature>
<dbReference type="InterPro" id="IPR011009">
    <property type="entry name" value="Kinase-like_dom_sf"/>
</dbReference>
<keyword evidence="9" id="KW-1133">Transmembrane helix</keyword>
<accession>A0ABT5ZIU2</accession>
<dbReference type="Pfam" id="PF00069">
    <property type="entry name" value="Pkinase"/>
    <property type="match status" value="1"/>
</dbReference>
<feature type="domain" description="Protein kinase" evidence="10">
    <location>
        <begin position="20"/>
        <end position="278"/>
    </location>
</feature>
<dbReference type="SUPFAM" id="SSF56112">
    <property type="entry name" value="Protein kinase-like (PK-like)"/>
    <property type="match status" value="1"/>
</dbReference>
<comment type="caution">
    <text evidence="11">The sequence shown here is derived from an EMBL/GenBank/DDBJ whole genome shotgun (WGS) entry which is preliminary data.</text>
</comment>
<organism evidence="11 12">
    <name type="scientific">Streptomyces silvisoli</name>
    <dbReference type="NCBI Taxonomy" id="3034235"/>
    <lineage>
        <taxon>Bacteria</taxon>
        <taxon>Bacillati</taxon>
        <taxon>Actinomycetota</taxon>
        <taxon>Actinomycetes</taxon>
        <taxon>Kitasatosporales</taxon>
        <taxon>Streptomycetaceae</taxon>
        <taxon>Streptomyces</taxon>
    </lineage>
</organism>
<evidence type="ECO:0000256" key="2">
    <source>
        <dbReference type="ARBA" id="ARBA00022527"/>
    </source>
</evidence>
<evidence type="ECO:0000256" key="5">
    <source>
        <dbReference type="ARBA" id="ARBA00022777"/>
    </source>
</evidence>
<feature type="compositionally biased region" description="Polar residues" evidence="8">
    <location>
        <begin position="291"/>
        <end position="304"/>
    </location>
</feature>
<gene>
    <name evidence="11" type="ORF">P3G67_10925</name>
</gene>
<dbReference type="CDD" id="cd14014">
    <property type="entry name" value="STKc_PknB_like"/>
    <property type="match status" value="1"/>
</dbReference>
<evidence type="ECO:0000256" key="9">
    <source>
        <dbReference type="SAM" id="Phobius"/>
    </source>
</evidence>
<dbReference type="Proteomes" id="UP001216579">
    <property type="component" value="Unassembled WGS sequence"/>
</dbReference>
<evidence type="ECO:0000256" key="1">
    <source>
        <dbReference type="ARBA" id="ARBA00012513"/>
    </source>
</evidence>
<dbReference type="PROSITE" id="PS00108">
    <property type="entry name" value="PROTEIN_KINASE_ST"/>
    <property type="match status" value="1"/>
</dbReference>
<evidence type="ECO:0000313" key="11">
    <source>
        <dbReference type="EMBL" id="MDF3289739.1"/>
    </source>
</evidence>
<proteinExistence type="predicted"/>
<dbReference type="Gene3D" id="1.10.510.10">
    <property type="entry name" value="Transferase(Phosphotransferase) domain 1"/>
    <property type="match status" value="1"/>
</dbReference>
<keyword evidence="9" id="KW-0472">Membrane</keyword>
<feature type="compositionally biased region" description="Basic and acidic residues" evidence="8">
    <location>
        <begin position="314"/>
        <end position="327"/>
    </location>
</feature>
<protein>
    <recommendedName>
        <fullName evidence="1">non-specific serine/threonine protein kinase</fullName>
        <ecNumber evidence="1">2.7.11.1</ecNumber>
    </recommendedName>
</protein>